<name>A0A934SCU1_9RHOB</name>
<sequence>MRVNCKGVWLSADLGQPRQILSFAPWRPGFVTARRIAIRQVRDADLGPGVDVQDWLSGQVRQAGYADDVVMLTSRGLQHHRRAEAGLVSCLATVGLGNAERIGHRRRPQGNGSYGTINILLLAEAGLSRPAMIEAMTLIASARTAAVIDAGLNLPSGAATGTGTDCIALACAAGAMDHVGMHTELGEAIGRAVYQAVLAGARDWISTHGNSLPGDPQRP</sequence>
<dbReference type="Pfam" id="PF01955">
    <property type="entry name" value="CbiZ"/>
    <property type="match status" value="1"/>
</dbReference>
<accession>A0A934SCU1</accession>
<comment type="caution">
    <text evidence="1">The sequence shown here is derived from an EMBL/GenBank/DDBJ whole genome shotgun (WGS) entry which is preliminary data.</text>
</comment>
<keyword evidence="2" id="KW-1185">Reference proteome</keyword>
<dbReference type="PANTHER" id="PTHR35336:SF5">
    <property type="entry name" value="ADENOSYLCOBINAMIDE AMIDOHYDROLASE"/>
    <property type="match status" value="1"/>
</dbReference>
<dbReference type="EMBL" id="JAEPRQ010000001">
    <property type="protein sequence ID" value="MBK4214974.1"/>
    <property type="molecule type" value="Genomic_DNA"/>
</dbReference>
<dbReference type="PANTHER" id="PTHR35336">
    <property type="entry name" value="ADENOSYLCOBINAMIDE AMIDOHYDROLASE"/>
    <property type="match status" value="1"/>
</dbReference>
<gene>
    <name evidence="1" type="ORF">JJJ17_03430</name>
</gene>
<evidence type="ECO:0000313" key="2">
    <source>
        <dbReference type="Proteomes" id="UP000640485"/>
    </source>
</evidence>
<proteinExistence type="predicted"/>
<dbReference type="Proteomes" id="UP000640485">
    <property type="component" value="Unassembled WGS sequence"/>
</dbReference>
<evidence type="ECO:0000313" key="1">
    <source>
        <dbReference type="EMBL" id="MBK4214974.1"/>
    </source>
</evidence>
<protein>
    <submittedName>
        <fullName evidence="1">Adenosylcobinamide amidohydrolase</fullName>
    </submittedName>
</protein>
<organism evidence="1 2">
    <name type="scientific">Paracoccus caeni</name>
    <dbReference type="NCBI Taxonomy" id="657651"/>
    <lineage>
        <taxon>Bacteria</taxon>
        <taxon>Pseudomonadati</taxon>
        <taxon>Pseudomonadota</taxon>
        <taxon>Alphaproteobacteria</taxon>
        <taxon>Rhodobacterales</taxon>
        <taxon>Paracoccaceae</taxon>
        <taxon>Paracoccus</taxon>
    </lineage>
</organism>
<dbReference type="InterPro" id="IPR052209">
    <property type="entry name" value="CbiZ"/>
</dbReference>
<dbReference type="AlphaFoldDB" id="A0A934SCU1"/>
<dbReference type="RefSeq" id="WP_200683789.1">
    <property type="nucleotide sequence ID" value="NZ_JAEPRQ010000001.1"/>
</dbReference>
<dbReference type="InterPro" id="IPR002808">
    <property type="entry name" value="AdoCbi_amidolase"/>
</dbReference>
<reference evidence="1" key="1">
    <citation type="submission" date="2021-01" db="EMBL/GenBank/DDBJ databases">
        <title>Paracoccus amoyensis sp. nov., isolated from the surface seawater along the coast of Xiamen Island, China.</title>
        <authorList>
            <person name="Lyu L."/>
        </authorList>
    </citation>
    <scope>NUCLEOTIDE SEQUENCE</scope>
    <source>
        <strain evidence="1">MJ17</strain>
    </source>
</reference>